<dbReference type="Proteomes" id="UP001149074">
    <property type="component" value="Unassembled WGS sequence"/>
</dbReference>
<feature type="region of interest" description="Disordered" evidence="2">
    <location>
        <begin position="1"/>
        <end position="36"/>
    </location>
</feature>
<feature type="domain" description="YAG7-like dimerisation" evidence="3">
    <location>
        <begin position="152"/>
        <end position="234"/>
    </location>
</feature>
<name>A0A9W9K259_9EURO</name>
<accession>A0A9W9K259</accession>
<feature type="coiled-coil region" evidence="1">
    <location>
        <begin position="99"/>
        <end position="133"/>
    </location>
</feature>
<evidence type="ECO:0000256" key="2">
    <source>
        <dbReference type="SAM" id="MobiDB-lite"/>
    </source>
</evidence>
<evidence type="ECO:0000259" key="3">
    <source>
        <dbReference type="Pfam" id="PF26434"/>
    </source>
</evidence>
<dbReference type="EMBL" id="JAPQKI010000009">
    <property type="protein sequence ID" value="KAJ5090359.1"/>
    <property type="molecule type" value="Genomic_DNA"/>
</dbReference>
<proteinExistence type="predicted"/>
<dbReference type="RefSeq" id="XP_056472340.1">
    <property type="nucleotide sequence ID" value="XM_056621534.1"/>
</dbReference>
<reference evidence="4" key="2">
    <citation type="journal article" date="2023" name="IMA Fungus">
        <title>Comparative genomic study of the Penicillium genus elucidates a diverse pangenome and 15 lateral gene transfer events.</title>
        <authorList>
            <person name="Petersen C."/>
            <person name="Sorensen T."/>
            <person name="Nielsen M.R."/>
            <person name="Sondergaard T.E."/>
            <person name="Sorensen J.L."/>
            <person name="Fitzpatrick D.A."/>
            <person name="Frisvad J.C."/>
            <person name="Nielsen K.L."/>
        </authorList>
    </citation>
    <scope>NUCLEOTIDE SEQUENCE</scope>
    <source>
        <strain evidence="4">IBT 30761</strain>
    </source>
</reference>
<keyword evidence="5" id="KW-1185">Reference proteome</keyword>
<feature type="compositionally biased region" description="Low complexity" evidence="2">
    <location>
        <begin position="305"/>
        <end position="318"/>
    </location>
</feature>
<feature type="compositionally biased region" description="Basic residues" evidence="2">
    <location>
        <begin position="389"/>
        <end position="400"/>
    </location>
</feature>
<dbReference type="GeneID" id="81360513"/>
<feature type="compositionally biased region" description="Low complexity" evidence="2">
    <location>
        <begin position="404"/>
        <end position="414"/>
    </location>
</feature>
<gene>
    <name evidence="4" type="ORF">N7532_009043</name>
</gene>
<protein>
    <recommendedName>
        <fullName evidence="3">YAG7-like dimerisation domain-containing protein</fullName>
    </recommendedName>
</protein>
<evidence type="ECO:0000256" key="1">
    <source>
        <dbReference type="SAM" id="Coils"/>
    </source>
</evidence>
<sequence>MAPANATSPDLKLKKPTDRVSKPDLESPVSETGASEPAFLKELQKNLRNATKKLNATAKVDTILKENEGKSLDELVAEKKINTDQKAQVLKKPALESQIAQIQQQIGQYREIANQYEQQLAKQKAAAEEAHQKELESVRANAIADATATTAKTLRQQLLSVSKFLCAAANSRRDGDAESLEARAFEGVLFQVYAGNQEAVSNMIKLIDGADERVVGVEGEVLEMSYGDVKQASNKFAPVEPAELTTDTAPASDPTLANAGLNELQDTSVGAEAAAAQASTDETPDQVAPPSQTLTAGAANSVAETTYDPTSMTSSTTTDGWVNIPRDPAETDTGLQATPANIKNTAEASGAKAQTGGQNRNRNRNRNHNGRERAQGESNSGGREGNRGSRGRGRGGRGRGRGGANASAPASGEQ</sequence>
<feature type="compositionally biased region" description="Polar residues" evidence="2">
    <location>
        <begin position="333"/>
        <end position="347"/>
    </location>
</feature>
<reference evidence="4" key="1">
    <citation type="submission" date="2022-11" db="EMBL/GenBank/DDBJ databases">
        <authorList>
            <person name="Petersen C."/>
        </authorList>
    </citation>
    <scope>NUCLEOTIDE SEQUENCE</scope>
    <source>
        <strain evidence="4">IBT 30761</strain>
    </source>
</reference>
<dbReference type="InterPro" id="IPR058602">
    <property type="entry name" value="YAG7_dimerisation_dom"/>
</dbReference>
<evidence type="ECO:0000313" key="4">
    <source>
        <dbReference type="EMBL" id="KAJ5090359.1"/>
    </source>
</evidence>
<organism evidence="4 5">
    <name type="scientific">Penicillium argentinense</name>
    <dbReference type="NCBI Taxonomy" id="1131581"/>
    <lineage>
        <taxon>Eukaryota</taxon>
        <taxon>Fungi</taxon>
        <taxon>Dikarya</taxon>
        <taxon>Ascomycota</taxon>
        <taxon>Pezizomycotina</taxon>
        <taxon>Eurotiomycetes</taxon>
        <taxon>Eurotiomycetidae</taxon>
        <taxon>Eurotiales</taxon>
        <taxon>Aspergillaceae</taxon>
        <taxon>Penicillium</taxon>
    </lineage>
</organism>
<dbReference type="OrthoDB" id="5399559at2759"/>
<feature type="region of interest" description="Disordered" evidence="2">
    <location>
        <begin position="270"/>
        <end position="414"/>
    </location>
</feature>
<comment type="caution">
    <text evidence="4">The sequence shown here is derived from an EMBL/GenBank/DDBJ whole genome shotgun (WGS) entry which is preliminary data.</text>
</comment>
<evidence type="ECO:0000313" key="5">
    <source>
        <dbReference type="Proteomes" id="UP001149074"/>
    </source>
</evidence>
<dbReference type="AlphaFoldDB" id="A0A9W9K259"/>
<feature type="compositionally biased region" description="Basic and acidic residues" evidence="2">
    <location>
        <begin position="11"/>
        <end position="25"/>
    </location>
</feature>
<dbReference type="Pfam" id="PF26434">
    <property type="entry name" value="YAG7_C"/>
    <property type="match status" value="1"/>
</dbReference>
<keyword evidence="1" id="KW-0175">Coiled coil</keyword>